<name>A0A921SNG8_9MICO</name>
<evidence type="ECO:0000313" key="2">
    <source>
        <dbReference type="EMBL" id="HJG79871.1"/>
    </source>
</evidence>
<accession>A0A921SNG8</accession>
<protein>
    <submittedName>
        <fullName evidence="2">Uncharacterized protein</fullName>
    </submittedName>
</protein>
<comment type="caution">
    <text evidence="2">The sequence shown here is derived from an EMBL/GenBank/DDBJ whole genome shotgun (WGS) entry which is preliminary data.</text>
</comment>
<evidence type="ECO:0000313" key="3">
    <source>
        <dbReference type="Proteomes" id="UP000784435"/>
    </source>
</evidence>
<gene>
    <name evidence="2" type="ORF">K8V08_05610</name>
</gene>
<organism evidence="2 3">
    <name type="scientific">Brevibacterium senegalense</name>
    <dbReference type="NCBI Taxonomy" id="1033736"/>
    <lineage>
        <taxon>Bacteria</taxon>
        <taxon>Bacillati</taxon>
        <taxon>Actinomycetota</taxon>
        <taxon>Actinomycetes</taxon>
        <taxon>Micrococcales</taxon>
        <taxon>Brevibacteriaceae</taxon>
        <taxon>Brevibacterium</taxon>
    </lineage>
</organism>
<feature type="region of interest" description="Disordered" evidence="1">
    <location>
        <begin position="1"/>
        <end position="30"/>
    </location>
</feature>
<dbReference type="EMBL" id="DYUK01000118">
    <property type="protein sequence ID" value="HJG79871.1"/>
    <property type="molecule type" value="Genomic_DNA"/>
</dbReference>
<dbReference type="AlphaFoldDB" id="A0A921SNG8"/>
<proteinExistence type="predicted"/>
<dbReference type="Proteomes" id="UP000784435">
    <property type="component" value="Unassembled WGS sequence"/>
</dbReference>
<reference evidence="2" key="2">
    <citation type="submission" date="2021-09" db="EMBL/GenBank/DDBJ databases">
        <authorList>
            <person name="Gilroy R."/>
        </authorList>
    </citation>
    <scope>NUCLEOTIDE SEQUENCE</scope>
    <source>
        <strain evidence="2">ChiGjej5B5-7349</strain>
    </source>
</reference>
<reference evidence="2" key="1">
    <citation type="journal article" date="2021" name="PeerJ">
        <title>Extensive microbial diversity within the chicken gut microbiome revealed by metagenomics and culture.</title>
        <authorList>
            <person name="Gilroy R."/>
            <person name="Ravi A."/>
            <person name="Getino M."/>
            <person name="Pursley I."/>
            <person name="Horton D.L."/>
            <person name="Alikhan N.F."/>
            <person name="Baker D."/>
            <person name="Gharbi K."/>
            <person name="Hall N."/>
            <person name="Watson M."/>
            <person name="Adriaenssens E.M."/>
            <person name="Foster-Nyarko E."/>
            <person name="Jarju S."/>
            <person name="Secka A."/>
            <person name="Antonio M."/>
            <person name="Oren A."/>
            <person name="Chaudhuri R.R."/>
            <person name="La Ragione R."/>
            <person name="Hildebrand F."/>
            <person name="Pallen M.J."/>
        </authorList>
    </citation>
    <scope>NUCLEOTIDE SEQUENCE</scope>
    <source>
        <strain evidence="2">ChiGjej5B5-7349</strain>
    </source>
</reference>
<evidence type="ECO:0000256" key="1">
    <source>
        <dbReference type="SAM" id="MobiDB-lite"/>
    </source>
</evidence>
<sequence length="146" mass="14830">MPNTRADAPDTRAEAPQDQQSAAGHEDPVEAVVELSRERAAAIAQADRAALRGLTAPGSPAAAADAALALDECGGDCGDVRTLEVGDVQLLDPEEGVADDSGTAEGDRAVVGATMSTDGGPATPVVFVLERSDGRWLVHSVERATG</sequence>